<feature type="chain" id="PRO_5002778660" evidence="1">
    <location>
        <begin position="24"/>
        <end position="223"/>
    </location>
</feature>
<feature type="signal peptide" evidence="1">
    <location>
        <begin position="1"/>
        <end position="23"/>
    </location>
</feature>
<dbReference type="Proteomes" id="UP000001695">
    <property type="component" value="Chromosome"/>
</dbReference>
<name>B2IBC5_BEII9</name>
<reference evidence="3" key="1">
    <citation type="submission" date="2008-03" db="EMBL/GenBank/DDBJ databases">
        <title>Complete sequence of chromosome of Beijerinckia indica subsp. indica ATCC 9039.</title>
        <authorList>
            <consortium name="US DOE Joint Genome Institute"/>
            <person name="Copeland A."/>
            <person name="Lucas S."/>
            <person name="Lapidus A."/>
            <person name="Glavina del Rio T."/>
            <person name="Dalin E."/>
            <person name="Tice H."/>
            <person name="Bruce D."/>
            <person name="Goodwin L."/>
            <person name="Pitluck S."/>
            <person name="LaButti K."/>
            <person name="Schmutz J."/>
            <person name="Larimer F."/>
            <person name="Land M."/>
            <person name="Hauser L."/>
            <person name="Kyrpides N."/>
            <person name="Mikhailova N."/>
            <person name="Dunfield P.F."/>
            <person name="Dedysh S.N."/>
            <person name="Liesack W."/>
            <person name="Saw J.H."/>
            <person name="Alam M."/>
            <person name="Chen Y."/>
            <person name="Murrell J.C."/>
            <person name="Richardson P."/>
        </authorList>
    </citation>
    <scope>NUCLEOTIDE SEQUENCE [LARGE SCALE GENOMIC DNA]</scope>
    <source>
        <strain evidence="3">ATCC 9039 / DSM 1715 / NCIMB 8712</strain>
    </source>
</reference>
<dbReference type="HOGENOM" id="CLU_1238202_0_0_5"/>
<reference evidence="2 3" key="2">
    <citation type="journal article" date="2010" name="J. Bacteriol.">
        <title>Complete genome sequence of Beijerinckia indica subsp. indica.</title>
        <authorList>
            <person name="Tamas I."/>
            <person name="Dedysh S.N."/>
            <person name="Liesack W."/>
            <person name="Stott M.B."/>
            <person name="Alam M."/>
            <person name="Murrell J.C."/>
            <person name="Dunfield P.F."/>
        </authorList>
    </citation>
    <scope>NUCLEOTIDE SEQUENCE [LARGE SCALE GENOMIC DNA]</scope>
    <source>
        <strain evidence="3">ATCC 9039 / DSM 1715 / NCIMB 8712</strain>
    </source>
</reference>
<accession>B2IBC5</accession>
<organism evidence="2 3">
    <name type="scientific">Beijerinckia indica subsp. indica (strain ATCC 9039 / DSM 1715 / NCIMB 8712)</name>
    <dbReference type="NCBI Taxonomy" id="395963"/>
    <lineage>
        <taxon>Bacteria</taxon>
        <taxon>Pseudomonadati</taxon>
        <taxon>Pseudomonadota</taxon>
        <taxon>Alphaproteobacteria</taxon>
        <taxon>Hyphomicrobiales</taxon>
        <taxon>Beijerinckiaceae</taxon>
        <taxon>Beijerinckia</taxon>
    </lineage>
</organism>
<proteinExistence type="predicted"/>
<dbReference type="EMBL" id="CP001016">
    <property type="protein sequence ID" value="ACB95209.1"/>
    <property type="molecule type" value="Genomic_DNA"/>
</dbReference>
<sequence>MPKCFKQRLTTIAVGAATIFLPAAGVGQPESAHNSGDCTILVQGNNNHVAVSGPCAPAKYVQVAEASISDQTPMPQAERSSLQFTVREFVFDPHSKIVYASVSVVNHSAEEAYLQIIPSLSSLELSDPPASLPNFEVHGLGTCVYSINFANQCPEHVSDINITTLAPEQQLGFRLIGHLTNPRENTATSSGSLNLVFLRKINNKSKYTRLDVSFMGVKLAESP</sequence>
<protein>
    <submittedName>
        <fullName evidence="2">Uncharacterized protein</fullName>
    </submittedName>
</protein>
<keyword evidence="1" id="KW-0732">Signal</keyword>
<dbReference type="AlphaFoldDB" id="B2IBC5"/>
<gene>
    <name evidence="2" type="ordered locus">Bind_1577</name>
</gene>
<evidence type="ECO:0000313" key="3">
    <source>
        <dbReference type="Proteomes" id="UP000001695"/>
    </source>
</evidence>
<evidence type="ECO:0000313" key="2">
    <source>
        <dbReference type="EMBL" id="ACB95209.1"/>
    </source>
</evidence>
<keyword evidence="3" id="KW-1185">Reference proteome</keyword>
<dbReference type="KEGG" id="bid:Bind_1577"/>
<evidence type="ECO:0000256" key="1">
    <source>
        <dbReference type="SAM" id="SignalP"/>
    </source>
</evidence>